<feature type="compositionally biased region" description="Low complexity" evidence="1">
    <location>
        <begin position="65"/>
        <end position="75"/>
    </location>
</feature>
<evidence type="ECO:0000313" key="3">
    <source>
        <dbReference type="Proteomes" id="UP000887116"/>
    </source>
</evidence>
<proteinExistence type="predicted"/>
<evidence type="ECO:0000256" key="1">
    <source>
        <dbReference type="SAM" id="MobiDB-lite"/>
    </source>
</evidence>
<name>A0A8X6LLM5_TRICU</name>
<keyword evidence="3" id="KW-1185">Reference proteome</keyword>
<comment type="caution">
    <text evidence="2">The sequence shown here is derived from an EMBL/GenBank/DDBJ whole genome shotgun (WGS) entry which is preliminary data.</text>
</comment>
<feature type="compositionally biased region" description="Polar residues" evidence="1">
    <location>
        <begin position="31"/>
        <end position="52"/>
    </location>
</feature>
<reference evidence="2" key="1">
    <citation type="submission" date="2020-07" db="EMBL/GenBank/DDBJ databases">
        <title>Multicomponent nature underlies the extraordinary mechanical properties of spider dragline silk.</title>
        <authorList>
            <person name="Kono N."/>
            <person name="Nakamura H."/>
            <person name="Mori M."/>
            <person name="Yoshida Y."/>
            <person name="Ohtoshi R."/>
            <person name="Malay A.D."/>
            <person name="Moran D.A.P."/>
            <person name="Tomita M."/>
            <person name="Numata K."/>
            <person name="Arakawa K."/>
        </authorList>
    </citation>
    <scope>NUCLEOTIDE SEQUENCE</scope>
</reference>
<accession>A0A8X6LLM5</accession>
<dbReference type="OrthoDB" id="7471242at2759"/>
<sequence>MSRPKRCQRRLPPLLSVSPVGVRYASSRYLSPSPNASASKYHTNCCQPNRPTSPGPGEYLEAMSRKVSVRSSRSSRTGKRHGRYEDTLFL</sequence>
<organism evidence="2 3">
    <name type="scientific">Trichonephila clavata</name>
    <name type="common">Joro spider</name>
    <name type="synonym">Nephila clavata</name>
    <dbReference type="NCBI Taxonomy" id="2740835"/>
    <lineage>
        <taxon>Eukaryota</taxon>
        <taxon>Metazoa</taxon>
        <taxon>Ecdysozoa</taxon>
        <taxon>Arthropoda</taxon>
        <taxon>Chelicerata</taxon>
        <taxon>Arachnida</taxon>
        <taxon>Araneae</taxon>
        <taxon>Araneomorphae</taxon>
        <taxon>Entelegynae</taxon>
        <taxon>Araneoidea</taxon>
        <taxon>Nephilidae</taxon>
        <taxon>Trichonephila</taxon>
    </lineage>
</organism>
<evidence type="ECO:0000313" key="2">
    <source>
        <dbReference type="EMBL" id="GFR15251.1"/>
    </source>
</evidence>
<dbReference type="Proteomes" id="UP000887116">
    <property type="component" value="Unassembled WGS sequence"/>
</dbReference>
<dbReference type="EMBL" id="BMAO01007338">
    <property type="protein sequence ID" value="GFR15251.1"/>
    <property type="molecule type" value="Genomic_DNA"/>
</dbReference>
<gene>
    <name evidence="2" type="ORF">TNCT_251051</name>
</gene>
<dbReference type="AlphaFoldDB" id="A0A8X6LLM5"/>
<feature type="region of interest" description="Disordered" evidence="1">
    <location>
        <begin position="31"/>
        <end position="90"/>
    </location>
</feature>
<protein>
    <submittedName>
        <fullName evidence="2">Uncharacterized protein</fullName>
    </submittedName>
</protein>